<dbReference type="GO" id="GO:0034220">
    <property type="term" value="P:monoatomic ion transmembrane transport"/>
    <property type="evidence" value="ECO:0007669"/>
    <property type="project" value="UniProtKB-KW"/>
</dbReference>
<feature type="transmembrane region" description="Helical" evidence="2">
    <location>
        <begin position="61"/>
        <end position="85"/>
    </location>
</feature>
<protein>
    <submittedName>
        <fullName evidence="5">Potassium channel protein</fullName>
    </submittedName>
</protein>
<dbReference type="PANTHER" id="PTHR43833:SF9">
    <property type="entry name" value="POTASSIUM CHANNEL PROTEIN YUGO-RELATED"/>
    <property type="match status" value="1"/>
</dbReference>
<proteinExistence type="predicted"/>
<dbReference type="Pfam" id="PF02254">
    <property type="entry name" value="TrkA_N"/>
    <property type="match status" value="1"/>
</dbReference>
<evidence type="ECO:0000313" key="6">
    <source>
        <dbReference type="Proteomes" id="UP001239462"/>
    </source>
</evidence>
<sequence length="342" mass="37166">MFNTTAIQKMRVGITVLTVTCLIAICGYVVAGWSYVDALYMVVITIFGVGYGEVHPVDSPVLKLFTATLIVTGCSSAIYVLGAFIQMITEGEVQRVIGAHRMSLGIKETTGHVIVCGYGRVGQNLVKELRHLGVDFVIIDRDLQRLDEAEREGHLVICGDASCEETLTTAGIERACAFAAVLPSDAENVFATLTARELNETVEIVARCETESTERKLYRSGATRVVLPTMIGASRIAHLITCPTIESIVDDSRSLYRLHQDLKIFGLDLIEIPIDGNSPFLKLSVREIESSGDGGNVIVAIRCADGEIVRNPSADRQILSGDHLIVLSHREDLAKLHDVATV</sequence>
<dbReference type="PROSITE" id="PS51202">
    <property type="entry name" value="RCK_C"/>
    <property type="match status" value="1"/>
</dbReference>
<keyword evidence="5" id="KW-0407">Ion channel</keyword>
<evidence type="ECO:0000256" key="1">
    <source>
        <dbReference type="ARBA" id="ARBA00004651"/>
    </source>
</evidence>
<dbReference type="InterPro" id="IPR006037">
    <property type="entry name" value="RCK_C"/>
</dbReference>
<dbReference type="Gene3D" id="3.40.50.720">
    <property type="entry name" value="NAD(P)-binding Rossmann-like Domain"/>
    <property type="match status" value="1"/>
</dbReference>
<dbReference type="SUPFAM" id="SSF81324">
    <property type="entry name" value="Voltage-gated potassium channels"/>
    <property type="match status" value="1"/>
</dbReference>
<evidence type="ECO:0000313" key="5">
    <source>
        <dbReference type="EMBL" id="MDM4014613.1"/>
    </source>
</evidence>
<dbReference type="EMBL" id="JASZZN010000003">
    <property type="protein sequence ID" value="MDM4014613.1"/>
    <property type="molecule type" value="Genomic_DNA"/>
</dbReference>
<accession>A0ABT7PDQ2</accession>
<evidence type="ECO:0000259" key="3">
    <source>
        <dbReference type="PROSITE" id="PS51201"/>
    </source>
</evidence>
<dbReference type="InterPro" id="IPR003148">
    <property type="entry name" value="RCK_N"/>
</dbReference>
<dbReference type="Pfam" id="PF02080">
    <property type="entry name" value="TrkA_C"/>
    <property type="match status" value="1"/>
</dbReference>
<feature type="transmembrane region" description="Helical" evidence="2">
    <location>
        <begin position="37"/>
        <end position="54"/>
    </location>
</feature>
<evidence type="ECO:0000259" key="4">
    <source>
        <dbReference type="PROSITE" id="PS51202"/>
    </source>
</evidence>
<evidence type="ECO:0000256" key="2">
    <source>
        <dbReference type="SAM" id="Phobius"/>
    </source>
</evidence>
<feature type="transmembrane region" description="Helical" evidence="2">
    <location>
        <begin position="12"/>
        <end position="31"/>
    </location>
</feature>
<dbReference type="InterPro" id="IPR036721">
    <property type="entry name" value="RCK_C_sf"/>
</dbReference>
<dbReference type="InterPro" id="IPR050721">
    <property type="entry name" value="Trk_Ktr_HKT_K-transport"/>
</dbReference>
<dbReference type="Gene3D" id="3.30.70.1450">
    <property type="entry name" value="Regulator of K+ conductance, C-terminal domain"/>
    <property type="match status" value="1"/>
</dbReference>
<feature type="domain" description="RCK N-terminal" evidence="3">
    <location>
        <begin position="110"/>
        <end position="227"/>
    </location>
</feature>
<keyword evidence="2" id="KW-0812">Transmembrane</keyword>
<name>A0ABT7PDQ2_9BACT</name>
<comment type="subcellular location">
    <subcellularLocation>
        <location evidence="1">Cell membrane</location>
        <topology evidence="1">Multi-pass membrane protein</topology>
    </subcellularLocation>
</comment>
<keyword evidence="5" id="KW-0406">Ion transport</keyword>
<reference evidence="5 6" key="1">
    <citation type="submission" date="2023-06" db="EMBL/GenBank/DDBJ databases">
        <title>Roseiconus lacunae JC819 isolated from Gulf of Mannar region, Tamil Nadu.</title>
        <authorList>
            <person name="Pk S."/>
            <person name="Ch S."/>
            <person name="Ch V.R."/>
        </authorList>
    </citation>
    <scope>NUCLEOTIDE SEQUENCE [LARGE SCALE GENOMIC DNA]</scope>
    <source>
        <strain evidence="5 6">JC819</strain>
    </source>
</reference>
<keyword evidence="6" id="KW-1185">Reference proteome</keyword>
<dbReference type="InterPro" id="IPR013099">
    <property type="entry name" value="K_chnl_dom"/>
</dbReference>
<dbReference type="PROSITE" id="PS51201">
    <property type="entry name" value="RCK_N"/>
    <property type="match status" value="1"/>
</dbReference>
<dbReference type="Pfam" id="PF07885">
    <property type="entry name" value="Ion_trans_2"/>
    <property type="match status" value="1"/>
</dbReference>
<comment type="caution">
    <text evidence="5">The sequence shown here is derived from an EMBL/GenBank/DDBJ whole genome shotgun (WGS) entry which is preliminary data.</text>
</comment>
<keyword evidence="2" id="KW-0472">Membrane</keyword>
<dbReference type="SUPFAM" id="SSF116726">
    <property type="entry name" value="TrkA C-terminal domain-like"/>
    <property type="match status" value="1"/>
</dbReference>
<dbReference type="Gene3D" id="1.10.287.70">
    <property type="match status" value="1"/>
</dbReference>
<dbReference type="PANTHER" id="PTHR43833">
    <property type="entry name" value="POTASSIUM CHANNEL PROTEIN 2-RELATED-RELATED"/>
    <property type="match status" value="1"/>
</dbReference>
<keyword evidence="5" id="KW-0813">Transport</keyword>
<dbReference type="SUPFAM" id="SSF51735">
    <property type="entry name" value="NAD(P)-binding Rossmann-fold domains"/>
    <property type="match status" value="1"/>
</dbReference>
<gene>
    <name evidence="5" type="ORF">QTN89_04160</name>
</gene>
<organism evidence="5 6">
    <name type="scientific">Roseiconus lacunae</name>
    <dbReference type="NCBI Taxonomy" id="2605694"/>
    <lineage>
        <taxon>Bacteria</taxon>
        <taxon>Pseudomonadati</taxon>
        <taxon>Planctomycetota</taxon>
        <taxon>Planctomycetia</taxon>
        <taxon>Pirellulales</taxon>
        <taxon>Pirellulaceae</taxon>
        <taxon>Roseiconus</taxon>
    </lineage>
</organism>
<dbReference type="InterPro" id="IPR036291">
    <property type="entry name" value="NAD(P)-bd_dom_sf"/>
</dbReference>
<keyword evidence="2" id="KW-1133">Transmembrane helix</keyword>
<feature type="domain" description="RCK C-terminal" evidence="4">
    <location>
        <begin position="257"/>
        <end position="342"/>
    </location>
</feature>
<dbReference type="RefSeq" id="WP_149496625.1">
    <property type="nucleotide sequence ID" value="NZ_JASZZN010000003.1"/>
</dbReference>
<dbReference type="Proteomes" id="UP001239462">
    <property type="component" value="Unassembled WGS sequence"/>
</dbReference>